<dbReference type="InterPro" id="IPR019455">
    <property type="entry name" value="Acetolactate_synth_ssu_C"/>
</dbReference>
<evidence type="ECO:0000256" key="2">
    <source>
        <dbReference type="ARBA" id="ARBA00005025"/>
    </source>
</evidence>
<dbReference type="GO" id="GO:0008652">
    <property type="term" value="P:amino acid biosynthetic process"/>
    <property type="evidence" value="ECO:0007669"/>
    <property type="project" value="UniProtKB-KW"/>
</dbReference>
<sequence length="255" mass="27129">MSGDGTGRSDDESEQNASLPGQAPSERPHPEARRNTDGIRIDPVVEAEHEPRRAVVSALVDHEPGVLAQVSGLVSRRQFNIESLTVGPTTVDGHARITMVVEETDPGIDQLKKQLRKLSAVISAGEIAGETVSRELVLVKVRGDAPEQVQAITEMYDGETLDAGPRTITVELTGDEARIDAAIDAYRQFGIVEIARTGETALARGDVPTTPGEQPAPGCDTDDRERTAQPSADDGSAVPTEPAARTDGGERRPTK</sequence>
<feature type="compositionally biased region" description="Basic and acidic residues" evidence="6">
    <location>
        <begin position="26"/>
        <end position="37"/>
    </location>
</feature>
<dbReference type="InterPro" id="IPR054480">
    <property type="entry name" value="AHAS_small-like_ACT"/>
</dbReference>
<evidence type="ECO:0000256" key="1">
    <source>
        <dbReference type="ARBA" id="ARBA00004974"/>
    </source>
</evidence>
<dbReference type="GO" id="GO:0009082">
    <property type="term" value="P:branched-chain amino acid biosynthetic process"/>
    <property type="evidence" value="ECO:0007669"/>
    <property type="project" value="UniProtKB-KW"/>
</dbReference>
<dbReference type="RefSeq" id="WP_256533897.1">
    <property type="nucleotide sequence ID" value="NZ_CP101824.1"/>
</dbReference>
<organism evidence="8 9">
    <name type="scientific">Halovivax cerinus</name>
    <dbReference type="NCBI Taxonomy" id="1487865"/>
    <lineage>
        <taxon>Archaea</taxon>
        <taxon>Methanobacteriati</taxon>
        <taxon>Methanobacteriota</taxon>
        <taxon>Stenosarchaea group</taxon>
        <taxon>Halobacteria</taxon>
        <taxon>Halobacteriales</taxon>
        <taxon>Natrialbaceae</taxon>
        <taxon>Halovivax</taxon>
    </lineage>
</organism>
<dbReference type="CDD" id="cd04878">
    <property type="entry name" value="ACT_AHAS"/>
    <property type="match status" value="1"/>
</dbReference>
<proteinExistence type="inferred from homology"/>
<dbReference type="Pfam" id="PF10369">
    <property type="entry name" value="ALS_ss_C"/>
    <property type="match status" value="1"/>
</dbReference>
<keyword evidence="8" id="KW-0808">Transferase</keyword>
<comment type="pathway">
    <text evidence="1">Amino-acid biosynthesis; L-isoleucine biosynthesis; L-isoleucine from 2-oxobutanoate: step 1/4.</text>
</comment>
<dbReference type="Pfam" id="PF22629">
    <property type="entry name" value="ACT_AHAS_ss"/>
    <property type="match status" value="1"/>
</dbReference>
<protein>
    <submittedName>
        <fullName evidence="8">Acetolactate synthase small subunit</fullName>
        <ecNumber evidence="8">2.2.1.6</ecNumber>
    </submittedName>
</protein>
<keyword evidence="5" id="KW-0100">Branched-chain amino acid biosynthesis</keyword>
<dbReference type="PANTHER" id="PTHR30239:SF0">
    <property type="entry name" value="ACETOLACTATE SYNTHASE SMALL SUBUNIT 1, CHLOROPLASTIC"/>
    <property type="match status" value="1"/>
</dbReference>
<feature type="region of interest" description="Disordered" evidence="6">
    <location>
        <begin position="202"/>
        <end position="255"/>
    </location>
</feature>
<dbReference type="InterPro" id="IPR027271">
    <property type="entry name" value="Acetolactate_synth/TF_NikR_C"/>
</dbReference>
<dbReference type="GeneID" id="73903042"/>
<dbReference type="InterPro" id="IPR039557">
    <property type="entry name" value="AHAS_ACT"/>
</dbReference>
<keyword evidence="9" id="KW-1185">Reference proteome</keyword>
<keyword evidence="4" id="KW-0028">Amino-acid biosynthesis</keyword>
<accession>A0ABD5NLT7</accession>
<dbReference type="AlphaFoldDB" id="A0ABD5NLT7"/>
<evidence type="ECO:0000313" key="9">
    <source>
        <dbReference type="Proteomes" id="UP001595846"/>
    </source>
</evidence>
<dbReference type="GO" id="GO:0003984">
    <property type="term" value="F:acetolactate synthase activity"/>
    <property type="evidence" value="ECO:0007669"/>
    <property type="project" value="UniProtKB-EC"/>
</dbReference>
<comment type="pathway">
    <text evidence="2">Amino-acid biosynthesis; L-valine biosynthesis; L-valine from pyruvate: step 1/4.</text>
</comment>
<dbReference type="Gene3D" id="3.30.70.260">
    <property type="match status" value="1"/>
</dbReference>
<reference evidence="8 9" key="1">
    <citation type="journal article" date="2019" name="Int. J. Syst. Evol. Microbiol.">
        <title>The Global Catalogue of Microorganisms (GCM) 10K type strain sequencing project: providing services to taxonomists for standard genome sequencing and annotation.</title>
        <authorList>
            <consortium name="The Broad Institute Genomics Platform"/>
            <consortium name="The Broad Institute Genome Sequencing Center for Infectious Disease"/>
            <person name="Wu L."/>
            <person name="Ma J."/>
        </authorList>
    </citation>
    <scope>NUCLEOTIDE SEQUENCE [LARGE SCALE GENOMIC DNA]</scope>
    <source>
        <strain evidence="8 9">IBRC-M 10256</strain>
    </source>
</reference>
<dbReference type="InterPro" id="IPR004789">
    <property type="entry name" value="Acetalactate_synth_ssu"/>
</dbReference>
<feature type="region of interest" description="Disordered" evidence="6">
    <location>
        <begin position="1"/>
        <end position="37"/>
    </location>
</feature>
<dbReference type="NCBIfam" id="TIGR00119">
    <property type="entry name" value="acolac_sm"/>
    <property type="match status" value="1"/>
</dbReference>
<evidence type="ECO:0000259" key="7">
    <source>
        <dbReference type="PROSITE" id="PS51671"/>
    </source>
</evidence>
<dbReference type="InterPro" id="IPR002912">
    <property type="entry name" value="ACT_dom"/>
</dbReference>
<dbReference type="NCBIfam" id="NF008864">
    <property type="entry name" value="PRK11895.1"/>
    <property type="match status" value="1"/>
</dbReference>
<evidence type="ECO:0000256" key="3">
    <source>
        <dbReference type="ARBA" id="ARBA00006341"/>
    </source>
</evidence>
<dbReference type="PROSITE" id="PS51671">
    <property type="entry name" value="ACT"/>
    <property type="match status" value="1"/>
</dbReference>
<dbReference type="PANTHER" id="PTHR30239">
    <property type="entry name" value="ACETOLACTATE SYNTHASE SMALL SUBUNIT"/>
    <property type="match status" value="1"/>
</dbReference>
<dbReference type="Gene3D" id="3.30.70.1150">
    <property type="entry name" value="ACT-like. Chain A, domain 2"/>
    <property type="match status" value="1"/>
</dbReference>
<dbReference type="SUPFAM" id="SSF55021">
    <property type="entry name" value="ACT-like"/>
    <property type="match status" value="2"/>
</dbReference>
<comment type="caution">
    <text evidence="8">The sequence shown here is derived from an EMBL/GenBank/DDBJ whole genome shotgun (WGS) entry which is preliminary data.</text>
</comment>
<evidence type="ECO:0000256" key="4">
    <source>
        <dbReference type="ARBA" id="ARBA00022605"/>
    </source>
</evidence>
<gene>
    <name evidence="8" type="primary">ilvN</name>
    <name evidence="8" type="ORF">ACFOUR_04690</name>
</gene>
<evidence type="ECO:0000256" key="5">
    <source>
        <dbReference type="ARBA" id="ARBA00023304"/>
    </source>
</evidence>
<dbReference type="Proteomes" id="UP001595846">
    <property type="component" value="Unassembled WGS sequence"/>
</dbReference>
<evidence type="ECO:0000313" key="8">
    <source>
        <dbReference type="EMBL" id="MFC3957670.1"/>
    </source>
</evidence>
<name>A0ABD5NLT7_9EURY</name>
<evidence type="ECO:0000256" key="6">
    <source>
        <dbReference type="SAM" id="MobiDB-lite"/>
    </source>
</evidence>
<dbReference type="InterPro" id="IPR045865">
    <property type="entry name" value="ACT-like_dom_sf"/>
</dbReference>
<dbReference type="EC" id="2.2.1.6" evidence="8"/>
<dbReference type="EMBL" id="JBHSAQ010000002">
    <property type="protein sequence ID" value="MFC3957670.1"/>
    <property type="molecule type" value="Genomic_DNA"/>
</dbReference>
<comment type="similarity">
    <text evidence="3">Belongs to the acetolactate synthase small subunit family.</text>
</comment>
<dbReference type="GO" id="GO:0005737">
    <property type="term" value="C:cytoplasm"/>
    <property type="evidence" value="ECO:0007669"/>
    <property type="project" value="UniProtKB-ARBA"/>
</dbReference>
<feature type="domain" description="ACT" evidence="7">
    <location>
        <begin position="55"/>
        <end position="129"/>
    </location>
</feature>